<feature type="region of interest" description="Disordered" evidence="3">
    <location>
        <begin position="260"/>
        <end position="311"/>
    </location>
</feature>
<accession>A0AAD8Z162</accession>
<dbReference type="InterPro" id="IPR050149">
    <property type="entry name" value="Collagen_superfamily"/>
</dbReference>
<feature type="non-terminal residue" evidence="4">
    <location>
        <position position="482"/>
    </location>
</feature>
<comment type="caution">
    <text evidence="4">The sequence shown here is derived from an EMBL/GenBank/DDBJ whole genome shotgun (WGS) entry which is preliminary data.</text>
</comment>
<feature type="compositionally biased region" description="Pro residues" evidence="3">
    <location>
        <begin position="227"/>
        <end position="237"/>
    </location>
</feature>
<organism evidence="4 5">
    <name type="scientific">Electrophorus voltai</name>
    <dbReference type="NCBI Taxonomy" id="2609070"/>
    <lineage>
        <taxon>Eukaryota</taxon>
        <taxon>Metazoa</taxon>
        <taxon>Chordata</taxon>
        <taxon>Craniata</taxon>
        <taxon>Vertebrata</taxon>
        <taxon>Euteleostomi</taxon>
        <taxon>Actinopterygii</taxon>
        <taxon>Neopterygii</taxon>
        <taxon>Teleostei</taxon>
        <taxon>Ostariophysi</taxon>
        <taxon>Gymnotiformes</taxon>
        <taxon>Gymnotoidei</taxon>
        <taxon>Gymnotidae</taxon>
        <taxon>Electrophorus</taxon>
    </lineage>
</organism>
<dbReference type="EMBL" id="JAROKS010000021">
    <property type="protein sequence ID" value="KAK1790642.1"/>
    <property type="molecule type" value="Genomic_DNA"/>
</dbReference>
<keyword evidence="2" id="KW-0272">Extracellular matrix</keyword>
<reference evidence="4" key="1">
    <citation type="submission" date="2023-03" db="EMBL/GenBank/DDBJ databases">
        <title>Electrophorus voltai genome.</title>
        <authorList>
            <person name="Bian C."/>
        </authorList>
    </citation>
    <scope>NUCLEOTIDE SEQUENCE</scope>
    <source>
        <strain evidence="4">CB-2022</strain>
        <tissue evidence="4">Muscle</tissue>
    </source>
</reference>
<feature type="region of interest" description="Disordered" evidence="3">
    <location>
        <begin position="139"/>
        <end position="246"/>
    </location>
</feature>
<dbReference type="PANTHER" id="PTHR24023">
    <property type="entry name" value="COLLAGEN ALPHA"/>
    <property type="match status" value="1"/>
</dbReference>
<feature type="compositionally biased region" description="Pro residues" evidence="3">
    <location>
        <begin position="266"/>
        <end position="278"/>
    </location>
</feature>
<protein>
    <submittedName>
        <fullName evidence="4">Uncharacterized protein</fullName>
    </submittedName>
</protein>
<dbReference type="Proteomes" id="UP001239994">
    <property type="component" value="Unassembled WGS sequence"/>
</dbReference>
<evidence type="ECO:0000256" key="3">
    <source>
        <dbReference type="SAM" id="MobiDB-lite"/>
    </source>
</evidence>
<evidence type="ECO:0000313" key="4">
    <source>
        <dbReference type="EMBL" id="KAK1790642.1"/>
    </source>
</evidence>
<feature type="region of interest" description="Disordered" evidence="3">
    <location>
        <begin position="462"/>
        <end position="482"/>
    </location>
</feature>
<proteinExistence type="predicted"/>
<keyword evidence="5" id="KW-1185">Reference proteome</keyword>
<comment type="subcellular location">
    <subcellularLocation>
        <location evidence="1">Secreted</location>
        <location evidence="1">Extracellular space</location>
        <location evidence="1">Extracellular matrix</location>
    </subcellularLocation>
</comment>
<feature type="compositionally biased region" description="Low complexity" evidence="3">
    <location>
        <begin position="335"/>
        <end position="346"/>
    </location>
</feature>
<feature type="compositionally biased region" description="Pro residues" evidence="3">
    <location>
        <begin position="166"/>
        <end position="197"/>
    </location>
</feature>
<keyword evidence="2" id="KW-0964">Secreted</keyword>
<feature type="compositionally biased region" description="Basic and acidic residues" evidence="3">
    <location>
        <begin position="148"/>
        <end position="158"/>
    </location>
</feature>
<gene>
    <name evidence="4" type="ORF">P4O66_014034</name>
</gene>
<name>A0AAD8Z162_9TELE</name>
<feature type="region of interest" description="Disordered" evidence="3">
    <location>
        <begin position="323"/>
        <end position="348"/>
    </location>
</feature>
<feature type="compositionally biased region" description="Low complexity" evidence="3">
    <location>
        <begin position="198"/>
        <end position="209"/>
    </location>
</feature>
<dbReference type="GO" id="GO:0031012">
    <property type="term" value="C:extracellular matrix"/>
    <property type="evidence" value="ECO:0007669"/>
    <property type="project" value="TreeGrafter"/>
</dbReference>
<dbReference type="PANTHER" id="PTHR24023:SF1082">
    <property type="entry name" value="COLLAGEN TRIPLE HELIX REPEAT"/>
    <property type="match status" value="1"/>
</dbReference>
<dbReference type="GO" id="GO:0005615">
    <property type="term" value="C:extracellular space"/>
    <property type="evidence" value="ECO:0007669"/>
    <property type="project" value="TreeGrafter"/>
</dbReference>
<evidence type="ECO:0000256" key="1">
    <source>
        <dbReference type="ARBA" id="ARBA00004498"/>
    </source>
</evidence>
<dbReference type="AlphaFoldDB" id="A0AAD8Z162"/>
<evidence type="ECO:0000313" key="5">
    <source>
        <dbReference type="Proteomes" id="UP001239994"/>
    </source>
</evidence>
<feature type="compositionally biased region" description="Polar residues" evidence="3">
    <location>
        <begin position="323"/>
        <end position="334"/>
    </location>
</feature>
<dbReference type="InterPro" id="IPR008160">
    <property type="entry name" value="Collagen"/>
</dbReference>
<evidence type="ECO:0000256" key="2">
    <source>
        <dbReference type="ARBA" id="ARBA00022530"/>
    </source>
</evidence>
<feature type="compositionally biased region" description="Basic residues" evidence="3">
    <location>
        <begin position="472"/>
        <end position="482"/>
    </location>
</feature>
<sequence length="482" mass="49766">KLVSVHDIKDGHVPGAQRYGDDGAESISGLSVARALRETHQLQDTGQARVQGGISPGDCTGVEVLSRLSWERLQRRNTSRPIEHCGTLSSEVILAFAYVRLDELHSSRVRQECMNCTGYTDLSVRLNTVESKIRLLEREGAQTTSVHHLPEGSTHNEVEAPNPTSIGPPPVWQPGMRGPPGPAGPPGEPGVSGPPGPAGEAGEPGQVGPTGPKGERGLPGEIGLPGPHGPPGPPGAPALPNSIPLRGDVFQGQAETGQHLAHVGLPGPPGPSGPPGPAGAPGIPGLPGLDAVGGLPGESGSLGPKGDPGERAVRDELSIASLNTSNRPYTVNNSGAPGLAGQQGQPVSTALRTRTFPRPHAYQLLLCEGLTCLRSSTVLQGPAGAKGQKGDPGESLPDGEGAQQLREALKILAERVLILEHMIGIHESPVEAGSGLDGLSDALAPPAMKMKRAGSLGLSSPYFQLQPLHPDQHKRRSVGHRA</sequence>
<dbReference type="Pfam" id="PF01391">
    <property type="entry name" value="Collagen"/>
    <property type="match status" value="2"/>
</dbReference>
<feature type="compositionally biased region" description="Low complexity" evidence="3">
    <location>
        <begin position="280"/>
        <end position="289"/>
    </location>
</feature>